<dbReference type="InterPro" id="IPR018392">
    <property type="entry name" value="LysM"/>
</dbReference>
<keyword evidence="6" id="KW-1185">Reference proteome</keyword>
<gene>
    <name evidence="5" type="ORF">SKC37_04320</name>
</gene>
<comment type="similarity">
    <text evidence="1">Belongs to the transglycosylase Slt family.</text>
</comment>
<feature type="signal peptide" evidence="3">
    <location>
        <begin position="1"/>
        <end position="19"/>
    </location>
</feature>
<evidence type="ECO:0000313" key="6">
    <source>
        <dbReference type="Proteomes" id="UP001598019"/>
    </source>
</evidence>
<feature type="compositionally biased region" description="Basic residues" evidence="2">
    <location>
        <begin position="412"/>
        <end position="449"/>
    </location>
</feature>
<dbReference type="SUPFAM" id="SSF53955">
    <property type="entry name" value="Lysozyme-like"/>
    <property type="match status" value="1"/>
</dbReference>
<dbReference type="Pfam" id="PF01476">
    <property type="entry name" value="LysM"/>
    <property type="match status" value="1"/>
</dbReference>
<comment type="caution">
    <text evidence="5">The sequence shown here is derived from an EMBL/GenBank/DDBJ whole genome shotgun (WGS) entry which is preliminary data.</text>
</comment>
<dbReference type="Gene3D" id="1.10.530.10">
    <property type="match status" value="1"/>
</dbReference>
<organism evidence="5 6">
    <name type="scientific">Aquirufa esocilacus</name>
    <dbReference type="NCBI Taxonomy" id="3096513"/>
    <lineage>
        <taxon>Bacteria</taxon>
        <taxon>Pseudomonadati</taxon>
        <taxon>Bacteroidota</taxon>
        <taxon>Cytophagia</taxon>
        <taxon>Cytophagales</taxon>
        <taxon>Flectobacillaceae</taxon>
        <taxon>Aquirufa</taxon>
    </lineage>
</organism>
<dbReference type="EMBL" id="JBBKXX010000001">
    <property type="protein sequence ID" value="MFD3407869.1"/>
    <property type="molecule type" value="Genomic_DNA"/>
</dbReference>
<proteinExistence type="inferred from homology"/>
<evidence type="ECO:0000313" key="5">
    <source>
        <dbReference type="EMBL" id="MFD3407869.1"/>
    </source>
</evidence>
<dbReference type="PANTHER" id="PTHR37423:SF2">
    <property type="entry name" value="MEMBRANE-BOUND LYTIC MUREIN TRANSGLYCOSYLASE C"/>
    <property type="match status" value="1"/>
</dbReference>
<reference evidence="5 6" key="1">
    <citation type="submission" date="2024-03" db="EMBL/GenBank/DDBJ databases">
        <title>Aquirufa genome sequencing.</title>
        <authorList>
            <person name="Pitt A."/>
            <person name="Hahn M.W."/>
        </authorList>
    </citation>
    <scope>NUCLEOTIDE SEQUENCE [LARGE SCALE GENOMIC DNA]</scope>
    <source>
        <strain evidence="5 6">HETE-83D</strain>
    </source>
</reference>
<dbReference type="SMART" id="SM00257">
    <property type="entry name" value="LysM"/>
    <property type="match status" value="1"/>
</dbReference>
<dbReference type="PROSITE" id="PS51782">
    <property type="entry name" value="LYSM"/>
    <property type="match status" value="1"/>
</dbReference>
<dbReference type="InterPro" id="IPR023346">
    <property type="entry name" value="Lysozyme-like_dom_sf"/>
</dbReference>
<evidence type="ECO:0000256" key="3">
    <source>
        <dbReference type="SAM" id="SignalP"/>
    </source>
</evidence>
<evidence type="ECO:0000256" key="1">
    <source>
        <dbReference type="ARBA" id="ARBA00007734"/>
    </source>
</evidence>
<evidence type="ECO:0000256" key="2">
    <source>
        <dbReference type="SAM" id="MobiDB-lite"/>
    </source>
</evidence>
<feature type="domain" description="LysM" evidence="4">
    <location>
        <begin position="360"/>
        <end position="403"/>
    </location>
</feature>
<dbReference type="Proteomes" id="UP001598019">
    <property type="component" value="Unassembled WGS sequence"/>
</dbReference>
<protein>
    <submittedName>
        <fullName evidence="5">Transglycosylase SLT domain-containing protein</fullName>
    </submittedName>
</protein>
<dbReference type="CDD" id="cd16894">
    <property type="entry name" value="MltD-like"/>
    <property type="match status" value="1"/>
</dbReference>
<sequence length="449" mass="52021">MRLKILFFFFFLGSLVTQGQITGAYQPAYDFKQIDSIAKVGQSNTNGMLIDPSLIRDRLTKLENEIPLNYNFVTHQFVEIFAFRKASFTKKMLERKDVYFPLYEKYLKKYGLPDELKYLSLIESGLENKAKSNKGAGGLWQFMPYTARDGFGLRVDQYIDERYDAELATDAACRYLKQLYTTFGDWHLALAAYNTGPGNLKRAIRKCGASDFWGIYACLPKETRAYVPQFIAMTYMMNYHWDHSIQPENWVIDIPKDSIMVSGYLNLSILTKLTGFSLDTLKKLNPHILSHFLPKNTQNIKLHIPKSKFDYFSQNRVKILDSARYDAKGKVQELEDDSDSTEVDEEEEFDASPSYTSKRFSYKVRSGENLTRVAKKLGLTVSALKKTNRIKGSKLRKGQILYYYKSVSTKSSYRKSSSKRSKQSSRRKHSKKKKSSKKKSKSKKRRKRR</sequence>
<name>A0ABW6DK34_9BACT</name>
<accession>A0ABW6DK34</accession>
<keyword evidence="3" id="KW-0732">Signal</keyword>
<dbReference type="InterPro" id="IPR036779">
    <property type="entry name" value="LysM_dom_sf"/>
</dbReference>
<dbReference type="InterPro" id="IPR008258">
    <property type="entry name" value="Transglycosylase_SLT_dom_1"/>
</dbReference>
<feature type="chain" id="PRO_5047148823" evidence="3">
    <location>
        <begin position="20"/>
        <end position="449"/>
    </location>
</feature>
<dbReference type="PANTHER" id="PTHR37423">
    <property type="entry name" value="SOLUBLE LYTIC MUREIN TRANSGLYCOSYLASE-RELATED"/>
    <property type="match status" value="1"/>
</dbReference>
<dbReference type="Gene3D" id="3.10.350.10">
    <property type="entry name" value="LysM domain"/>
    <property type="match status" value="1"/>
</dbReference>
<dbReference type="SUPFAM" id="SSF54106">
    <property type="entry name" value="LysM domain"/>
    <property type="match status" value="1"/>
</dbReference>
<evidence type="ECO:0000259" key="4">
    <source>
        <dbReference type="PROSITE" id="PS51782"/>
    </source>
</evidence>
<dbReference type="Pfam" id="PF01464">
    <property type="entry name" value="SLT"/>
    <property type="match status" value="1"/>
</dbReference>
<dbReference type="RefSeq" id="WP_377980272.1">
    <property type="nucleotide sequence ID" value="NZ_JBBKXX010000001.1"/>
</dbReference>
<feature type="region of interest" description="Disordered" evidence="2">
    <location>
        <begin position="408"/>
        <end position="449"/>
    </location>
</feature>